<accession>A0A2H1VQ38</accession>
<evidence type="ECO:0000313" key="1">
    <source>
        <dbReference type="EMBL" id="SOQ42930.1"/>
    </source>
</evidence>
<dbReference type="AlphaFoldDB" id="A0A2H1VQ38"/>
<gene>
    <name evidence="1" type="ORF">SFRICE_015199</name>
</gene>
<proteinExistence type="predicted"/>
<dbReference type="EMBL" id="ODYU01003760">
    <property type="protein sequence ID" value="SOQ42930.1"/>
    <property type="molecule type" value="Genomic_DNA"/>
</dbReference>
<organism evidence="1">
    <name type="scientific">Spodoptera frugiperda</name>
    <name type="common">Fall armyworm</name>
    <dbReference type="NCBI Taxonomy" id="7108"/>
    <lineage>
        <taxon>Eukaryota</taxon>
        <taxon>Metazoa</taxon>
        <taxon>Ecdysozoa</taxon>
        <taxon>Arthropoda</taxon>
        <taxon>Hexapoda</taxon>
        <taxon>Insecta</taxon>
        <taxon>Pterygota</taxon>
        <taxon>Neoptera</taxon>
        <taxon>Endopterygota</taxon>
        <taxon>Lepidoptera</taxon>
        <taxon>Glossata</taxon>
        <taxon>Ditrysia</taxon>
        <taxon>Noctuoidea</taxon>
        <taxon>Noctuidae</taxon>
        <taxon>Amphipyrinae</taxon>
        <taxon>Spodoptera</taxon>
    </lineage>
</organism>
<sequence>MEVGSKLPQQAIEFGSNLRLRLTPGYRRCALSEARGSVRLVLTKNHHVPTPAFGSRAPVNPLVFSLYGFLVAENRKEM</sequence>
<reference evidence="1" key="1">
    <citation type="submission" date="2016-07" db="EMBL/GenBank/DDBJ databases">
        <authorList>
            <person name="Bretaudeau A."/>
        </authorList>
    </citation>
    <scope>NUCLEOTIDE SEQUENCE</scope>
    <source>
        <strain evidence="1">Rice</strain>
        <tissue evidence="1">Whole body</tissue>
    </source>
</reference>
<protein>
    <submittedName>
        <fullName evidence="1">SFRICE_015199</fullName>
    </submittedName>
</protein>
<name>A0A2H1VQ38_SPOFR</name>